<reference evidence="2" key="3">
    <citation type="submission" date="2015-06" db="UniProtKB">
        <authorList>
            <consortium name="EnsemblMetazoa"/>
        </authorList>
    </citation>
    <scope>IDENTIFICATION</scope>
</reference>
<dbReference type="KEGG" id="hro:HELRODRAFT_189478"/>
<proteinExistence type="predicted"/>
<accession>T1FR32</accession>
<dbReference type="GO" id="GO:0061630">
    <property type="term" value="F:ubiquitin protein ligase activity"/>
    <property type="evidence" value="ECO:0000318"/>
    <property type="project" value="GO_Central"/>
</dbReference>
<dbReference type="EMBL" id="KB097571">
    <property type="protein sequence ID" value="ESN94676.1"/>
    <property type="molecule type" value="Genomic_DNA"/>
</dbReference>
<name>T1FR32_HELRO</name>
<dbReference type="EMBL" id="AMQM01001710">
    <property type="status" value="NOT_ANNOTATED_CDS"/>
    <property type="molecule type" value="Genomic_DNA"/>
</dbReference>
<dbReference type="PANTHER" id="PTHR24104:SF47">
    <property type="entry name" value="E3 UBIQUITIN-PROTEIN LIGASE NHLRC1"/>
    <property type="match status" value="1"/>
</dbReference>
<dbReference type="CTD" id="20211279"/>
<dbReference type="Gene3D" id="2.120.10.30">
    <property type="entry name" value="TolB, C-terminal domain"/>
    <property type="match status" value="1"/>
</dbReference>
<dbReference type="RefSeq" id="XP_009027713.1">
    <property type="nucleotide sequence ID" value="XM_009029465.1"/>
</dbReference>
<dbReference type="InParanoid" id="T1FR32"/>
<keyword evidence="3" id="KW-1185">Reference proteome</keyword>
<dbReference type="GeneID" id="20211279"/>
<evidence type="ECO:0000313" key="1">
    <source>
        <dbReference type="EMBL" id="ESN94676.1"/>
    </source>
</evidence>
<evidence type="ECO:0000313" key="2">
    <source>
        <dbReference type="EnsemblMetazoa" id="HelroP189478"/>
    </source>
</evidence>
<dbReference type="eggNOG" id="KOG2177">
    <property type="taxonomic scope" value="Eukaryota"/>
</dbReference>
<dbReference type="STRING" id="6412.T1FR32"/>
<dbReference type="GO" id="GO:0043161">
    <property type="term" value="P:proteasome-mediated ubiquitin-dependent protein catabolic process"/>
    <property type="evidence" value="ECO:0000318"/>
    <property type="project" value="GO_Central"/>
</dbReference>
<reference evidence="1 3" key="2">
    <citation type="journal article" date="2013" name="Nature">
        <title>Insights into bilaterian evolution from three spiralian genomes.</title>
        <authorList>
            <person name="Simakov O."/>
            <person name="Marletaz F."/>
            <person name="Cho S.J."/>
            <person name="Edsinger-Gonzales E."/>
            <person name="Havlak P."/>
            <person name="Hellsten U."/>
            <person name="Kuo D.H."/>
            <person name="Larsson T."/>
            <person name="Lv J."/>
            <person name="Arendt D."/>
            <person name="Savage R."/>
            <person name="Osoegawa K."/>
            <person name="de Jong P."/>
            <person name="Grimwood J."/>
            <person name="Chapman J.A."/>
            <person name="Shapiro H."/>
            <person name="Aerts A."/>
            <person name="Otillar R.P."/>
            <person name="Terry A.Y."/>
            <person name="Boore J.L."/>
            <person name="Grigoriev I.V."/>
            <person name="Lindberg D.R."/>
            <person name="Seaver E.C."/>
            <person name="Weisblat D.A."/>
            <person name="Putnam N.H."/>
            <person name="Rokhsar D.S."/>
        </authorList>
    </citation>
    <scope>NUCLEOTIDE SEQUENCE</scope>
</reference>
<dbReference type="AlphaFoldDB" id="T1FR32"/>
<dbReference type="PANTHER" id="PTHR24104">
    <property type="entry name" value="E3 UBIQUITIN-PROTEIN LIGASE NHLRC1-RELATED"/>
    <property type="match status" value="1"/>
</dbReference>
<dbReference type="EnsemblMetazoa" id="HelroT189478">
    <property type="protein sequence ID" value="HelroP189478"/>
    <property type="gene ID" value="HelroG189478"/>
</dbReference>
<protein>
    <submittedName>
        <fullName evidence="1 2">Uncharacterized protein</fullName>
    </submittedName>
</protein>
<sequence length="517" mass="58631">MVFLQNENCVGSTFDKNWKTSIFSPLREKDKSQIEETKSLTGESELQKSELSQKLDSKITVGSGWFSVKFLFPWQDVFYDNEGGESFMSLFCRDEIGKVKHQPVYRPFSKSYKAVESYKLSIVPENRCQIFPLFKINICESEECKIEKCLTLCVSSNDEIVVADSTEPKLKFFSKEGKRLREIDHKVQKPARISTCPLTENIVLFCNEPTFMIKVFSPIGKPSHAFVCKIDSKIVDMCIDTKGQFLLLTRKKNQVLTYNAVGKLISYFDVEEVMWESRITVNKQGKIFISDVVEHCIHVHSYDGQYIRKIGGLGTTNYPAFIKIGLNNELIVCSNNSFFNVTIFDQNGTFMGGLASSVDIGQCVDACLIAESSLVVTTNDGFLYFFKLPCSVMDKLIAPGKKCPKTDKISEEMEKEVITLLNDDNNEKCITEDKTSLTVEKFLNVKKSNSSESIDVMHISDESEPEESDFSLISLHNDFANKNLSNIARLWNDISGDELTTSHRNLWNSQLGYFSSE</sequence>
<evidence type="ECO:0000313" key="3">
    <source>
        <dbReference type="Proteomes" id="UP000015101"/>
    </source>
</evidence>
<dbReference type="SUPFAM" id="SSF101898">
    <property type="entry name" value="NHL repeat"/>
    <property type="match status" value="1"/>
</dbReference>
<dbReference type="Proteomes" id="UP000015101">
    <property type="component" value="Unassembled WGS sequence"/>
</dbReference>
<dbReference type="OrthoDB" id="10039644at2759"/>
<dbReference type="GO" id="GO:0000209">
    <property type="term" value="P:protein polyubiquitination"/>
    <property type="evidence" value="ECO:0000318"/>
    <property type="project" value="GO_Central"/>
</dbReference>
<dbReference type="FunFam" id="2.120.10.30:FF:000107">
    <property type="entry name" value="Uncharacterized protein"/>
    <property type="match status" value="1"/>
</dbReference>
<dbReference type="InterPro" id="IPR050952">
    <property type="entry name" value="TRIM-NHL_E3_ligases"/>
</dbReference>
<dbReference type="HOGENOM" id="CLU_527083_0_0_1"/>
<dbReference type="InterPro" id="IPR011042">
    <property type="entry name" value="6-blade_b-propeller_TolB-like"/>
</dbReference>
<reference evidence="3" key="1">
    <citation type="submission" date="2012-12" db="EMBL/GenBank/DDBJ databases">
        <authorList>
            <person name="Hellsten U."/>
            <person name="Grimwood J."/>
            <person name="Chapman J.A."/>
            <person name="Shapiro H."/>
            <person name="Aerts A."/>
            <person name="Otillar R.P."/>
            <person name="Terry A.Y."/>
            <person name="Boore J.L."/>
            <person name="Simakov O."/>
            <person name="Marletaz F."/>
            <person name="Cho S.-J."/>
            <person name="Edsinger-Gonzales E."/>
            <person name="Havlak P."/>
            <person name="Kuo D.-H."/>
            <person name="Larsson T."/>
            <person name="Lv J."/>
            <person name="Arendt D."/>
            <person name="Savage R."/>
            <person name="Osoegawa K."/>
            <person name="de Jong P."/>
            <person name="Lindberg D.R."/>
            <person name="Seaver E.C."/>
            <person name="Weisblat D.A."/>
            <person name="Putnam N.H."/>
            <person name="Grigoriev I.V."/>
            <person name="Rokhsar D.S."/>
        </authorList>
    </citation>
    <scope>NUCLEOTIDE SEQUENCE</scope>
</reference>
<organism evidence="2 3">
    <name type="scientific">Helobdella robusta</name>
    <name type="common">Californian leech</name>
    <dbReference type="NCBI Taxonomy" id="6412"/>
    <lineage>
        <taxon>Eukaryota</taxon>
        <taxon>Metazoa</taxon>
        <taxon>Spiralia</taxon>
        <taxon>Lophotrochozoa</taxon>
        <taxon>Annelida</taxon>
        <taxon>Clitellata</taxon>
        <taxon>Hirudinea</taxon>
        <taxon>Rhynchobdellida</taxon>
        <taxon>Glossiphoniidae</taxon>
        <taxon>Helobdella</taxon>
    </lineage>
</organism>
<gene>
    <name evidence="2" type="primary">20211279</name>
    <name evidence="1" type="ORF">HELRODRAFT_189478</name>
</gene>